<reference evidence="2" key="1">
    <citation type="journal article" date="2019" name="Plant Biotechnol. J.">
        <title>Genome sequencing of the Australian wild diploid species Gossypium australe highlights disease resistance and delayed gland morphogenesis.</title>
        <authorList>
            <person name="Cai Y."/>
            <person name="Cai X."/>
            <person name="Wang Q."/>
            <person name="Wang P."/>
            <person name="Zhang Y."/>
            <person name="Cai C."/>
            <person name="Xu Y."/>
            <person name="Wang K."/>
            <person name="Zhou Z."/>
            <person name="Wang C."/>
            <person name="Geng S."/>
            <person name="Li B."/>
            <person name="Dong Q."/>
            <person name="Hou Y."/>
            <person name="Wang H."/>
            <person name="Ai P."/>
            <person name="Liu Z."/>
            <person name="Yi F."/>
            <person name="Sun M."/>
            <person name="An G."/>
            <person name="Cheng J."/>
            <person name="Zhang Y."/>
            <person name="Shi Q."/>
            <person name="Xie Y."/>
            <person name="Shi X."/>
            <person name="Chang Y."/>
            <person name="Huang F."/>
            <person name="Chen Y."/>
            <person name="Hong S."/>
            <person name="Mi L."/>
            <person name="Sun Q."/>
            <person name="Zhang L."/>
            <person name="Zhou B."/>
            <person name="Peng R."/>
            <person name="Zhang X."/>
            <person name="Liu F."/>
        </authorList>
    </citation>
    <scope>NUCLEOTIDE SEQUENCE [LARGE SCALE GENOMIC DNA]</scope>
    <source>
        <strain evidence="2">cv. PA1801</strain>
    </source>
</reference>
<protein>
    <submittedName>
        <fullName evidence="1">Calcium-dependent lipid-binding family protein isoform 1</fullName>
    </submittedName>
</protein>
<evidence type="ECO:0000313" key="2">
    <source>
        <dbReference type="Proteomes" id="UP000325315"/>
    </source>
</evidence>
<dbReference type="Proteomes" id="UP000325315">
    <property type="component" value="Unassembled WGS sequence"/>
</dbReference>
<comment type="caution">
    <text evidence="1">The sequence shown here is derived from an EMBL/GenBank/DDBJ whole genome shotgun (WGS) entry which is preliminary data.</text>
</comment>
<gene>
    <name evidence="1" type="ORF">EPI10_021600</name>
</gene>
<name>A0A5B6WK65_9ROSI</name>
<accession>A0A5B6WK65</accession>
<dbReference type="AlphaFoldDB" id="A0A5B6WK65"/>
<sequence>MASKENEVRKSKINQRLYWWVVQLVLIEIKIKIIGEICFWIQTQYGSKIKMIIPIKKLDVCEVSTELKLINQIARFNRLGNNFFNTYRTDDNFKSKA</sequence>
<dbReference type="EMBL" id="SMMG02000003">
    <property type="protein sequence ID" value="KAA3481222.1"/>
    <property type="molecule type" value="Genomic_DNA"/>
</dbReference>
<organism evidence="1 2">
    <name type="scientific">Gossypium australe</name>
    <dbReference type="NCBI Taxonomy" id="47621"/>
    <lineage>
        <taxon>Eukaryota</taxon>
        <taxon>Viridiplantae</taxon>
        <taxon>Streptophyta</taxon>
        <taxon>Embryophyta</taxon>
        <taxon>Tracheophyta</taxon>
        <taxon>Spermatophyta</taxon>
        <taxon>Magnoliopsida</taxon>
        <taxon>eudicotyledons</taxon>
        <taxon>Gunneridae</taxon>
        <taxon>Pentapetalae</taxon>
        <taxon>rosids</taxon>
        <taxon>malvids</taxon>
        <taxon>Malvales</taxon>
        <taxon>Malvaceae</taxon>
        <taxon>Malvoideae</taxon>
        <taxon>Gossypium</taxon>
    </lineage>
</organism>
<keyword evidence="2" id="KW-1185">Reference proteome</keyword>
<proteinExistence type="predicted"/>
<evidence type="ECO:0000313" key="1">
    <source>
        <dbReference type="EMBL" id="KAA3481222.1"/>
    </source>
</evidence>